<dbReference type="Proteomes" id="UP000198870">
    <property type="component" value="Unassembled WGS sequence"/>
</dbReference>
<name>A0A1G5G3B8_9BACT</name>
<dbReference type="RefSeq" id="WP_092211205.1">
    <property type="nucleotide sequence ID" value="NZ_FMUX01000009.1"/>
</dbReference>
<gene>
    <name evidence="1" type="ORF">SAMN05216233_109137</name>
</gene>
<organism evidence="1 2">
    <name type="scientific">Desulfoluna spongiiphila</name>
    <dbReference type="NCBI Taxonomy" id="419481"/>
    <lineage>
        <taxon>Bacteria</taxon>
        <taxon>Pseudomonadati</taxon>
        <taxon>Thermodesulfobacteriota</taxon>
        <taxon>Desulfobacteria</taxon>
        <taxon>Desulfobacterales</taxon>
        <taxon>Desulfolunaceae</taxon>
        <taxon>Desulfoluna</taxon>
    </lineage>
</organism>
<sequence length="166" mass="18445">MKFIDYQSAAAATCLPLCFSGAYLRPGLLNEAGEICGQFKRLVRGDIQFDTAKHLAAKEIGDVLWYVAMWGAFKGIDTEDISLRAELYHPRIDSVSELEELAADIVADVCIFRMAPTHSQLTGLLLKLEKLANAIGFSLHEVAVLNQKKLKDRKHRNVIQGMGDVR</sequence>
<accession>A0A1G5G3B8</accession>
<protein>
    <recommendedName>
        <fullName evidence="3">MazG nucleotide pyrophosphohydrolase domain-containing protein</fullName>
    </recommendedName>
</protein>
<dbReference type="STRING" id="419481.SAMN05216233_109137"/>
<evidence type="ECO:0000313" key="1">
    <source>
        <dbReference type="EMBL" id="SCY45228.1"/>
    </source>
</evidence>
<dbReference type="AlphaFoldDB" id="A0A1G5G3B8"/>
<keyword evidence="2" id="KW-1185">Reference proteome</keyword>
<reference evidence="1 2" key="1">
    <citation type="submission" date="2016-10" db="EMBL/GenBank/DDBJ databases">
        <authorList>
            <person name="de Groot N.N."/>
        </authorList>
    </citation>
    <scope>NUCLEOTIDE SEQUENCE [LARGE SCALE GENOMIC DNA]</scope>
    <source>
        <strain evidence="1 2">AA1</strain>
    </source>
</reference>
<evidence type="ECO:0000313" key="2">
    <source>
        <dbReference type="Proteomes" id="UP000198870"/>
    </source>
</evidence>
<dbReference type="Gene3D" id="1.10.287.1080">
    <property type="entry name" value="MazG-like"/>
    <property type="match status" value="1"/>
</dbReference>
<evidence type="ECO:0008006" key="3">
    <source>
        <dbReference type="Google" id="ProtNLM"/>
    </source>
</evidence>
<proteinExistence type="predicted"/>
<dbReference type="EMBL" id="FMUX01000009">
    <property type="protein sequence ID" value="SCY45228.1"/>
    <property type="molecule type" value="Genomic_DNA"/>
</dbReference>
<dbReference type="SUPFAM" id="SSF101386">
    <property type="entry name" value="all-alpha NTP pyrophosphatases"/>
    <property type="match status" value="1"/>
</dbReference>
<dbReference type="OrthoDB" id="5953925at2"/>